<dbReference type="HOGENOM" id="CLU_140803_0_0_2"/>
<gene>
    <name evidence="1" type="ORF">T478_0676</name>
</gene>
<reference evidence="1 2" key="1">
    <citation type="journal article" date="2015" name="Proc. Natl. Acad. Sci. U.S.A.">
        <title>Genomic and proteomic characterization of "Candidatus Nitrosopelagicus brevis": An ammonia-oxidizing archaeon from the open ocean.</title>
        <authorList>
            <person name="Santoro A.E."/>
            <person name="Dupont C.L."/>
            <person name="Richter R.A."/>
            <person name="Craig M.T."/>
            <person name="Carini P."/>
            <person name="McIlvin M.R."/>
            <person name="Yang Y."/>
            <person name="Orsi W.D."/>
            <person name="Moran D.M."/>
            <person name="Saito M.A."/>
        </authorList>
    </citation>
    <scope>NUCLEOTIDE SEQUENCE [LARGE SCALE GENOMIC DNA]</scope>
    <source>
        <strain evidence="2">V2</strain>
    </source>
</reference>
<dbReference type="EMBL" id="CP007026">
    <property type="protein sequence ID" value="AJA91855.1"/>
    <property type="molecule type" value="Genomic_DNA"/>
</dbReference>
<dbReference type="STRING" id="1410606.T478_0676"/>
<evidence type="ECO:0000313" key="2">
    <source>
        <dbReference type="Proteomes" id="UP000030944"/>
    </source>
</evidence>
<proteinExistence type="predicted"/>
<dbReference type="Proteomes" id="UP000030944">
    <property type="component" value="Chromosome"/>
</dbReference>
<accession>A0A0A7V577</accession>
<name>A0A0A7V577_9ARCH</name>
<organism evidence="1 2">
    <name type="scientific">Candidatus Nitrosopelagicus brevis</name>
    <dbReference type="NCBI Taxonomy" id="1410606"/>
    <lineage>
        <taxon>Archaea</taxon>
        <taxon>Nitrososphaerota</taxon>
    </lineage>
</organism>
<sequence>MAKISSHMAKFRYWKLTIEEMEKVDHDEDKVLNWDIKCSKEPEEDAIFFGVFLYKAGTPHDYESKQGITYYYNNIERNDLPPITKSLKKKFGGNEYEKGERIFLVDSKEIYAAKDIAKLAKELQEEFTINPIITIELHDTTQEKLKEWGYPEAKLLPIPT</sequence>
<protein>
    <submittedName>
        <fullName evidence="1">Uncharacterized protein</fullName>
    </submittedName>
</protein>
<evidence type="ECO:0000313" key="1">
    <source>
        <dbReference type="EMBL" id="AJA91855.1"/>
    </source>
</evidence>
<dbReference type="KEGG" id="nbv:T478_0676"/>
<dbReference type="AlphaFoldDB" id="A0A0A7V577"/>